<evidence type="ECO:0000313" key="9">
    <source>
        <dbReference type="EMBL" id="SHI81512.1"/>
    </source>
</evidence>
<keyword evidence="4 8" id="KW-0566">Pantothenate biosynthesis</keyword>
<dbReference type="InterPro" id="IPR003721">
    <property type="entry name" value="Pantoate_ligase"/>
</dbReference>
<feature type="binding site" evidence="8">
    <location>
        <position position="176"/>
    </location>
    <ligand>
        <name>ATP</name>
        <dbReference type="ChEBI" id="CHEBI:30616"/>
    </ligand>
</feature>
<evidence type="ECO:0000256" key="2">
    <source>
        <dbReference type="ARBA" id="ARBA00009256"/>
    </source>
</evidence>
<organism evidence="9 10">
    <name type="scientific">Dethiosulfatibacter aminovorans DSM 17477</name>
    <dbReference type="NCBI Taxonomy" id="1121476"/>
    <lineage>
        <taxon>Bacteria</taxon>
        <taxon>Bacillati</taxon>
        <taxon>Bacillota</taxon>
        <taxon>Tissierellia</taxon>
        <taxon>Dethiosulfatibacter</taxon>
    </lineage>
</organism>
<proteinExistence type="inferred from homology"/>
<dbReference type="InterPro" id="IPR004821">
    <property type="entry name" value="Cyt_trans-like"/>
</dbReference>
<dbReference type="Pfam" id="PF02569">
    <property type="entry name" value="Pantoate_ligase"/>
    <property type="match status" value="1"/>
</dbReference>
<evidence type="ECO:0000256" key="3">
    <source>
        <dbReference type="ARBA" id="ARBA00022598"/>
    </source>
</evidence>
<comment type="subcellular location">
    <subcellularLocation>
        <location evidence="8">Cytoplasm</location>
    </subcellularLocation>
</comment>
<keyword evidence="6 8" id="KW-0067">ATP-binding</keyword>
<dbReference type="UniPathway" id="UPA00028">
    <property type="reaction ID" value="UER00005"/>
</dbReference>
<comment type="pathway">
    <text evidence="1 8">Cofactor biosynthesis; (R)-pantothenate biosynthesis; (R)-pantothenate from (R)-pantoate and beta-alanine: step 1/1.</text>
</comment>
<evidence type="ECO:0000313" key="10">
    <source>
        <dbReference type="Proteomes" id="UP000184052"/>
    </source>
</evidence>
<dbReference type="GO" id="GO:0005524">
    <property type="term" value="F:ATP binding"/>
    <property type="evidence" value="ECO:0007669"/>
    <property type="project" value="UniProtKB-KW"/>
</dbReference>
<dbReference type="PANTHER" id="PTHR21299:SF1">
    <property type="entry name" value="PANTOATE--BETA-ALANINE LIGASE"/>
    <property type="match status" value="1"/>
</dbReference>
<dbReference type="GO" id="GO:0015940">
    <property type="term" value="P:pantothenate biosynthetic process"/>
    <property type="evidence" value="ECO:0007669"/>
    <property type="project" value="UniProtKB-UniRule"/>
</dbReference>
<feature type="binding site" evidence="8">
    <location>
        <begin position="184"/>
        <end position="187"/>
    </location>
    <ligand>
        <name>ATP</name>
        <dbReference type="ChEBI" id="CHEBI:30616"/>
    </ligand>
</feature>
<feature type="binding site" evidence="8">
    <location>
        <position position="61"/>
    </location>
    <ligand>
        <name>beta-alanine</name>
        <dbReference type="ChEBI" id="CHEBI:57966"/>
    </ligand>
</feature>
<dbReference type="EMBL" id="FQZL01000007">
    <property type="protein sequence ID" value="SHI81512.1"/>
    <property type="molecule type" value="Genomic_DNA"/>
</dbReference>
<dbReference type="Gene3D" id="3.30.1300.10">
    <property type="entry name" value="Pantoate-beta-alanine ligase, C-terminal domain"/>
    <property type="match status" value="1"/>
</dbReference>
<dbReference type="STRING" id="1121476.SAMN02745751_01099"/>
<name>A0A1M6E7Q8_9FIRM</name>
<feature type="active site" description="Proton donor" evidence="8">
    <location>
        <position position="37"/>
    </location>
</feature>
<comment type="function">
    <text evidence="8">Catalyzes the condensation of pantoate with beta-alanine in an ATP-dependent reaction via a pantoyl-adenylate intermediate.</text>
</comment>
<dbReference type="NCBIfam" id="TIGR00125">
    <property type="entry name" value="cyt_tran_rel"/>
    <property type="match status" value="1"/>
</dbReference>
<keyword evidence="5 8" id="KW-0547">Nucleotide-binding</keyword>
<dbReference type="SUPFAM" id="SSF52374">
    <property type="entry name" value="Nucleotidylyl transferase"/>
    <property type="match status" value="1"/>
</dbReference>
<protein>
    <recommendedName>
        <fullName evidence="8">Pantothenate synthetase</fullName>
        <shortName evidence="8">PS</shortName>
        <ecNumber evidence="8">6.3.2.1</ecNumber>
    </recommendedName>
    <alternativeName>
        <fullName evidence="8">Pantoate--beta-alanine ligase</fullName>
    </alternativeName>
    <alternativeName>
        <fullName evidence="8">Pantoate-activating enzyme</fullName>
    </alternativeName>
</protein>
<dbReference type="Gene3D" id="3.40.50.620">
    <property type="entry name" value="HUPs"/>
    <property type="match status" value="1"/>
</dbReference>
<gene>
    <name evidence="8" type="primary">panC</name>
    <name evidence="9" type="ORF">SAMN02745751_01099</name>
</gene>
<dbReference type="AlphaFoldDB" id="A0A1M6E7Q8"/>
<dbReference type="NCBIfam" id="TIGR00018">
    <property type="entry name" value="panC"/>
    <property type="match status" value="1"/>
</dbReference>
<dbReference type="InterPro" id="IPR014729">
    <property type="entry name" value="Rossmann-like_a/b/a_fold"/>
</dbReference>
<dbReference type="InterPro" id="IPR042176">
    <property type="entry name" value="Pantoate_ligase_C"/>
</dbReference>
<evidence type="ECO:0000256" key="7">
    <source>
        <dbReference type="ARBA" id="ARBA00048258"/>
    </source>
</evidence>
<comment type="miscellaneous">
    <text evidence="8">The reaction proceeds by a bi uni uni bi ping pong mechanism.</text>
</comment>
<dbReference type="EC" id="6.3.2.1" evidence="8"/>
<dbReference type="HAMAP" id="MF_00158">
    <property type="entry name" value="PanC"/>
    <property type="match status" value="1"/>
</dbReference>
<dbReference type="Proteomes" id="UP000184052">
    <property type="component" value="Unassembled WGS sequence"/>
</dbReference>
<keyword evidence="10" id="KW-1185">Reference proteome</keyword>
<accession>A0A1M6E7Q8</accession>
<dbReference type="PANTHER" id="PTHR21299">
    <property type="entry name" value="CYTIDYLATE KINASE/PANTOATE-BETA-ALANINE LIGASE"/>
    <property type="match status" value="1"/>
</dbReference>
<dbReference type="CDD" id="cd00560">
    <property type="entry name" value="PanC"/>
    <property type="match status" value="1"/>
</dbReference>
<dbReference type="FunFam" id="3.40.50.620:FF:000013">
    <property type="entry name" value="Pantothenate synthetase"/>
    <property type="match status" value="1"/>
</dbReference>
<feature type="binding site" evidence="8">
    <location>
        <begin position="30"/>
        <end position="37"/>
    </location>
    <ligand>
        <name>ATP</name>
        <dbReference type="ChEBI" id="CHEBI:30616"/>
    </ligand>
</feature>
<sequence>MIVTKSIEEVRSFVNEKKKEGLSVGFVPTMGYLHEGHASLLKESKKENDITILSIYVNPTQFGPNEDLSSYPRDMERDCKIAEEEGVDLVFTPTDDVLYPGNYKTYVYVEGLTNTLCGRSRPTHFRGVTTIVTKLFNIVAPHNAYFGQKDAQQYFVLNRMATDLNMDICLKSCPIIREEDGLAKSSRNVYLNEKERQQATILNKSLNEAVNKVKEGERSSLEIVEGIRSTINSMDLANIDYVEIVDTETMQQIDEIKNKVLIAIAVKFGNTRLIDNRILEV</sequence>
<dbReference type="OrthoDB" id="9773087at2"/>
<reference evidence="9 10" key="1">
    <citation type="submission" date="2016-11" db="EMBL/GenBank/DDBJ databases">
        <authorList>
            <person name="Jaros S."/>
            <person name="Januszkiewicz K."/>
            <person name="Wedrychowicz H."/>
        </authorList>
    </citation>
    <scope>NUCLEOTIDE SEQUENCE [LARGE SCALE GENOMIC DNA]</scope>
    <source>
        <strain evidence="9 10">DSM 17477</strain>
    </source>
</reference>
<comment type="similarity">
    <text evidence="2 8">Belongs to the pantothenate synthetase family.</text>
</comment>
<dbReference type="GO" id="GO:0004592">
    <property type="term" value="F:pantoate-beta-alanine ligase activity"/>
    <property type="evidence" value="ECO:0007669"/>
    <property type="project" value="UniProtKB-UniRule"/>
</dbReference>
<feature type="binding site" evidence="8">
    <location>
        <position position="153"/>
    </location>
    <ligand>
        <name>(R)-pantoate</name>
        <dbReference type="ChEBI" id="CHEBI:15980"/>
    </ligand>
</feature>
<dbReference type="RefSeq" id="WP_073048354.1">
    <property type="nucleotide sequence ID" value="NZ_FQZL01000007.1"/>
</dbReference>
<evidence type="ECO:0000256" key="4">
    <source>
        <dbReference type="ARBA" id="ARBA00022655"/>
    </source>
</evidence>
<evidence type="ECO:0000256" key="1">
    <source>
        <dbReference type="ARBA" id="ARBA00004990"/>
    </source>
</evidence>
<dbReference type="FunFam" id="3.30.1300.10:FF:000001">
    <property type="entry name" value="Pantothenate synthetase"/>
    <property type="match status" value="1"/>
</dbReference>
<evidence type="ECO:0000256" key="5">
    <source>
        <dbReference type="ARBA" id="ARBA00022741"/>
    </source>
</evidence>
<keyword evidence="3 8" id="KW-0436">Ligase</keyword>
<comment type="catalytic activity">
    <reaction evidence="7 8">
        <text>(R)-pantoate + beta-alanine + ATP = (R)-pantothenate + AMP + diphosphate + H(+)</text>
        <dbReference type="Rhea" id="RHEA:10912"/>
        <dbReference type="ChEBI" id="CHEBI:15378"/>
        <dbReference type="ChEBI" id="CHEBI:15980"/>
        <dbReference type="ChEBI" id="CHEBI:29032"/>
        <dbReference type="ChEBI" id="CHEBI:30616"/>
        <dbReference type="ChEBI" id="CHEBI:33019"/>
        <dbReference type="ChEBI" id="CHEBI:57966"/>
        <dbReference type="ChEBI" id="CHEBI:456215"/>
        <dbReference type="EC" id="6.3.2.1"/>
    </reaction>
</comment>
<comment type="subunit">
    <text evidence="8">Homodimer.</text>
</comment>
<evidence type="ECO:0000256" key="8">
    <source>
        <dbReference type="HAMAP-Rule" id="MF_00158"/>
    </source>
</evidence>
<feature type="binding site" evidence="8">
    <location>
        <position position="61"/>
    </location>
    <ligand>
        <name>(R)-pantoate</name>
        <dbReference type="ChEBI" id="CHEBI:15980"/>
    </ligand>
</feature>
<feature type="binding site" evidence="8">
    <location>
        <begin position="147"/>
        <end position="150"/>
    </location>
    <ligand>
        <name>ATP</name>
        <dbReference type="ChEBI" id="CHEBI:30616"/>
    </ligand>
</feature>
<evidence type="ECO:0000256" key="6">
    <source>
        <dbReference type="ARBA" id="ARBA00022840"/>
    </source>
</evidence>
<keyword evidence="8" id="KW-0963">Cytoplasm</keyword>
<dbReference type="GO" id="GO:0005829">
    <property type="term" value="C:cytosol"/>
    <property type="evidence" value="ECO:0007669"/>
    <property type="project" value="TreeGrafter"/>
</dbReference>